<accession>A0A379EZ00</accession>
<dbReference type="InterPro" id="IPR051406">
    <property type="entry name" value="PLD_domain"/>
</dbReference>
<dbReference type="AlphaFoldDB" id="A0A379EZ00"/>
<comment type="catalytic activity">
    <reaction evidence="1">
        <text>a 1,2-diacyl-sn-glycero-3-phosphocholine + H2O = a 1,2-diacyl-sn-glycero-3-phosphate + choline + H(+)</text>
        <dbReference type="Rhea" id="RHEA:14445"/>
        <dbReference type="ChEBI" id="CHEBI:15354"/>
        <dbReference type="ChEBI" id="CHEBI:15377"/>
        <dbReference type="ChEBI" id="CHEBI:15378"/>
        <dbReference type="ChEBI" id="CHEBI:57643"/>
        <dbReference type="ChEBI" id="CHEBI:58608"/>
        <dbReference type="EC" id="3.1.4.4"/>
    </reaction>
</comment>
<dbReference type="InterPro" id="IPR032675">
    <property type="entry name" value="LRR_dom_sf"/>
</dbReference>
<evidence type="ECO:0000313" key="9">
    <source>
        <dbReference type="Proteomes" id="UP000254235"/>
    </source>
</evidence>
<gene>
    <name evidence="8" type="ORF">NCTC13043_00269</name>
</gene>
<dbReference type="PANTHER" id="PTHR43856">
    <property type="entry name" value="CARDIOLIPIN HYDROLASE"/>
    <property type="match status" value="1"/>
</dbReference>
<evidence type="ECO:0000256" key="6">
    <source>
        <dbReference type="ARBA" id="ARBA00023098"/>
    </source>
</evidence>
<reference evidence="8 9" key="1">
    <citation type="submission" date="2018-06" db="EMBL/GenBank/DDBJ databases">
        <authorList>
            <consortium name="Pathogen Informatics"/>
            <person name="Doyle S."/>
        </authorList>
    </citation>
    <scope>NUCLEOTIDE SEQUENCE [LARGE SCALE GENOMIC DNA]</scope>
    <source>
        <strain evidence="8 9">NCTC13043</strain>
    </source>
</reference>
<dbReference type="Pfam" id="PF13306">
    <property type="entry name" value="LRR_5"/>
    <property type="match status" value="1"/>
</dbReference>
<dbReference type="GO" id="GO:0006793">
    <property type="term" value="P:phosphorus metabolic process"/>
    <property type="evidence" value="ECO:0007669"/>
    <property type="project" value="UniProtKB-ARBA"/>
</dbReference>
<dbReference type="PROSITE" id="PS50035">
    <property type="entry name" value="PLD"/>
    <property type="match status" value="1"/>
</dbReference>
<feature type="domain" description="PLD phosphodiesterase" evidence="7">
    <location>
        <begin position="84"/>
        <end position="111"/>
    </location>
</feature>
<dbReference type="GO" id="GO:0016891">
    <property type="term" value="F:RNA endonuclease activity producing 5'-phosphomonoesters, hydrolytic mechanism"/>
    <property type="evidence" value="ECO:0007669"/>
    <property type="project" value="TreeGrafter"/>
</dbReference>
<dbReference type="GO" id="GO:0004630">
    <property type="term" value="F:phospholipase D activity"/>
    <property type="evidence" value="ECO:0007669"/>
    <property type="project" value="UniProtKB-EC"/>
</dbReference>
<keyword evidence="6" id="KW-0443">Lipid metabolism</keyword>
<dbReference type="InterPro" id="IPR025202">
    <property type="entry name" value="PLD-like_dom"/>
</dbReference>
<evidence type="ECO:0000256" key="2">
    <source>
        <dbReference type="ARBA" id="ARBA00008664"/>
    </source>
</evidence>
<dbReference type="Pfam" id="PF13091">
    <property type="entry name" value="PLDc_2"/>
    <property type="match status" value="1"/>
</dbReference>
<keyword evidence="4" id="KW-0378">Hydrolase</keyword>
<dbReference type="EC" id="3.1.4.4" evidence="3"/>
<proteinExistence type="inferred from homology"/>
<dbReference type="Gene3D" id="3.30.870.10">
    <property type="entry name" value="Endonuclease Chain A"/>
    <property type="match status" value="1"/>
</dbReference>
<dbReference type="SUPFAM" id="SSF56024">
    <property type="entry name" value="Phospholipase D/nuclease"/>
    <property type="match status" value="1"/>
</dbReference>
<dbReference type="PANTHER" id="PTHR43856:SF1">
    <property type="entry name" value="MITOCHONDRIAL CARDIOLIPIN HYDROLASE"/>
    <property type="match status" value="1"/>
</dbReference>
<evidence type="ECO:0000259" key="7">
    <source>
        <dbReference type="PROSITE" id="PS50035"/>
    </source>
</evidence>
<dbReference type="Gene3D" id="3.80.10.10">
    <property type="entry name" value="Ribonuclease Inhibitor"/>
    <property type="match status" value="1"/>
</dbReference>
<dbReference type="OrthoDB" id="9762009at2"/>
<dbReference type="Proteomes" id="UP000254235">
    <property type="component" value="Unassembled WGS sequence"/>
</dbReference>
<keyword evidence="5" id="KW-0442">Lipid degradation</keyword>
<evidence type="ECO:0000256" key="3">
    <source>
        <dbReference type="ARBA" id="ARBA00012027"/>
    </source>
</evidence>
<dbReference type="GO" id="GO:0016042">
    <property type="term" value="P:lipid catabolic process"/>
    <property type="evidence" value="ECO:0007669"/>
    <property type="project" value="UniProtKB-KW"/>
</dbReference>
<comment type="similarity">
    <text evidence="2">Belongs to the phospholipase D family.</text>
</comment>
<dbReference type="GeneID" id="78570009"/>
<sequence length="304" mass="34887">MIKHVSYKIQNAIQIELFDAKKSIKIAVAWFTNELLLHPLVLKLQTGVSVEIILNDDNINKGGESSLDFTFFLEAGGILRWNTSKQLLHEKFCIIDDRVVISGSYNWTNKAEYNDEVETFYFDEQETCVFFNSQFQKLQQKYEVAEGKCPTQVAKIEAIEEETTTNELIPEEPKYFIDEYGVVYSENKEILLKGADIHAYINAYSIIEGTREIADEAFAHCNTIKDIVMPESLYKIGKRAFFHCERLENIKFPSCISIGDEAFRGCCSLQFLKLDSINNIGDYCFSDCSQLEEVVIKDFGILEF</sequence>
<evidence type="ECO:0000256" key="4">
    <source>
        <dbReference type="ARBA" id="ARBA00022801"/>
    </source>
</evidence>
<dbReference type="InterPro" id="IPR026906">
    <property type="entry name" value="LRR_5"/>
</dbReference>
<dbReference type="EMBL" id="UGTP01000001">
    <property type="protein sequence ID" value="SUC11423.1"/>
    <property type="molecule type" value="Genomic_DNA"/>
</dbReference>
<protein>
    <recommendedName>
        <fullName evidence="3">phospholipase D</fullName>
        <ecNumber evidence="3">3.1.4.4</ecNumber>
    </recommendedName>
</protein>
<name>A0A379EZ00_9BACT</name>
<evidence type="ECO:0000313" key="8">
    <source>
        <dbReference type="EMBL" id="SUC11423.1"/>
    </source>
</evidence>
<dbReference type="InterPro" id="IPR001736">
    <property type="entry name" value="PLipase_D/transphosphatidylase"/>
</dbReference>
<evidence type="ECO:0000256" key="5">
    <source>
        <dbReference type="ARBA" id="ARBA00022963"/>
    </source>
</evidence>
<evidence type="ECO:0000256" key="1">
    <source>
        <dbReference type="ARBA" id="ARBA00000798"/>
    </source>
</evidence>
<dbReference type="SUPFAM" id="SSF52058">
    <property type="entry name" value="L domain-like"/>
    <property type="match status" value="1"/>
</dbReference>
<organism evidence="8 9">
    <name type="scientific">Prevotella pallens</name>
    <dbReference type="NCBI Taxonomy" id="60133"/>
    <lineage>
        <taxon>Bacteria</taxon>
        <taxon>Pseudomonadati</taxon>
        <taxon>Bacteroidota</taxon>
        <taxon>Bacteroidia</taxon>
        <taxon>Bacteroidales</taxon>
        <taxon>Prevotellaceae</taxon>
        <taxon>Prevotella</taxon>
    </lineage>
</organism>
<dbReference type="RefSeq" id="WP_115082763.1">
    <property type="nucleotide sequence ID" value="NZ_UGTP01000001.1"/>
</dbReference>